<keyword evidence="1" id="KW-1185">Reference proteome</keyword>
<protein>
    <submittedName>
        <fullName evidence="2">Uncharacterized protein</fullName>
    </submittedName>
</protein>
<evidence type="ECO:0000313" key="1">
    <source>
        <dbReference type="Proteomes" id="UP000887564"/>
    </source>
</evidence>
<reference evidence="2" key="1">
    <citation type="submission" date="2022-11" db="UniProtKB">
        <authorList>
            <consortium name="WormBaseParasite"/>
        </authorList>
    </citation>
    <scope>IDENTIFICATION</scope>
</reference>
<name>A0A914RV20_PAREQ</name>
<organism evidence="1 2">
    <name type="scientific">Parascaris equorum</name>
    <name type="common">Equine roundworm</name>
    <dbReference type="NCBI Taxonomy" id="6256"/>
    <lineage>
        <taxon>Eukaryota</taxon>
        <taxon>Metazoa</taxon>
        <taxon>Ecdysozoa</taxon>
        <taxon>Nematoda</taxon>
        <taxon>Chromadorea</taxon>
        <taxon>Rhabditida</taxon>
        <taxon>Spirurina</taxon>
        <taxon>Ascaridomorpha</taxon>
        <taxon>Ascaridoidea</taxon>
        <taxon>Ascarididae</taxon>
        <taxon>Parascaris</taxon>
    </lineage>
</organism>
<dbReference type="Proteomes" id="UP000887564">
    <property type="component" value="Unplaced"/>
</dbReference>
<dbReference type="WBParaSite" id="PEQ_0001034001-mRNA-1">
    <property type="protein sequence ID" value="PEQ_0001034001-mRNA-1"/>
    <property type="gene ID" value="PEQ_0001034001"/>
</dbReference>
<dbReference type="AlphaFoldDB" id="A0A914RV20"/>
<evidence type="ECO:0000313" key="2">
    <source>
        <dbReference type="WBParaSite" id="PEQ_0001034001-mRNA-1"/>
    </source>
</evidence>
<proteinExistence type="predicted"/>
<sequence length="140" mass="15539">MTCAITCQQACNKYQLPGTSIANNPPACVQQQQTAQLAQHIDSSILSITSTLPTPQIECIPACMPACLPECTEETVENTEVTPVKSFEIVANYEPENTNLSVLVSNEGCLDQCLRFVEKFYALLHLHHNLLGMFYRLFLC</sequence>
<accession>A0A914RV20</accession>